<evidence type="ECO:0000256" key="1">
    <source>
        <dbReference type="ARBA" id="ARBA00004141"/>
    </source>
</evidence>
<evidence type="ECO:0000256" key="5">
    <source>
        <dbReference type="ARBA" id="ARBA00023136"/>
    </source>
</evidence>
<feature type="transmembrane region" description="Helical" evidence="6">
    <location>
        <begin position="149"/>
        <end position="170"/>
    </location>
</feature>
<keyword evidence="3 6" id="KW-0812">Transmembrane</keyword>
<comment type="subcellular location">
    <subcellularLocation>
        <location evidence="1">Membrane</location>
        <topology evidence="1">Multi-pass membrane protein</topology>
    </subcellularLocation>
</comment>
<protein>
    <submittedName>
        <fullName evidence="8">DMT family transporter</fullName>
    </submittedName>
</protein>
<dbReference type="PANTHER" id="PTHR22911:SF6">
    <property type="entry name" value="SOLUTE CARRIER FAMILY 35 MEMBER G1"/>
    <property type="match status" value="1"/>
</dbReference>
<feature type="transmembrane region" description="Helical" evidence="6">
    <location>
        <begin position="125"/>
        <end position="143"/>
    </location>
</feature>
<feature type="transmembrane region" description="Helical" evidence="6">
    <location>
        <begin position="208"/>
        <end position="230"/>
    </location>
</feature>
<sequence>MQYLKITPIHFRMIIFDITIHKWIAAIAFCQLASPLPGGYIPCECQRWNLYMDRRSILIGAALFVLGAAVYTPVFASAKILDGQYSPIQILFVRYVSALVILGTLRAMNLSFTRHWRSPKPSSHLVRAAFGSSGGLLAIYAPALMPVAAATALSLTEIVFLMVLAAPLLGERVTRRGWTGAGICLTGALIIVLAPGDGTSDLSGLFAFSPWGMAAALGGAVLIAGEAVMIKRLSVREKAYGVLLYVSAFSGLIWMVPAVLLWEASPWSDLALMFALGPLAMTGQLCFILSYRLADAAFLAPFTYTWLIFASGLGFLAFGEVPSEQTIIGAVIIVGGGLVLLGRKAPA</sequence>
<evidence type="ECO:0000256" key="4">
    <source>
        <dbReference type="ARBA" id="ARBA00022989"/>
    </source>
</evidence>
<dbReference type="InterPro" id="IPR000620">
    <property type="entry name" value="EamA_dom"/>
</dbReference>
<keyword evidence="5 6" id="KW-0472">Membrane</keyword>
<feature type="transmembrane region" description="Helical" evidence="6">
    <location>
        <begin position="270"/>
        <end position="291"/>
    </location>
</feature>
<gene>
    <name evidence="8" type="ORF">EOI86_20430</name>
</gene>
<organism evidence="8 9">
    <name type="scientific">Hwanghaeella grinnelliae</name>
    <dbReference type="NCBI Taxonomy" id="2500179"/>
    <lineage>
        <taxon>Bacteria</taxon>
        <taxon>Pseudomonadati</taxon>
        <taxon>Pseudomonadota</taxon>
        <taxon>Alphaproteobacteria</taxon>
        <taxon>Rhodospirillales</taxon>
        <taxon>Rhodospirillaceae</taxon>
        <taxon>Hwanghaeella</taxon>
    </lineage>
</organism>
<dbReference type="EMBL" id="SADE01000003">
    <property type="protein sequence ID" value="RVU35185.1"/>
    <property type="molecule type" value="Genomic_DNA"/>
</dbReference>
<reference evidence="9" key="1">
    <citation type="submission" date="2019-01" db="EMBL/GenBank/DDBJ databases">
        <title>Gri0909 isolated from a small marine red alga.</title>
        <authorList>
            <person name="Kim J."/>
            <person name="Jeong S.E."/>
            <person name="Jeon C.O."/>
        </authorList>
    </citation>
    <scope>NUCLEOTIDE SEQUENCE [LARGE SCALE GENOMIC DNA]</scope>
    <source>
        <strain evidence="9">Gri0909</strain>
    </source>
</reference>
<feature type="transmembrane region" description="Helical" evidence="6">
    <location>
        <begin position="242"/>
        <end position="264"/>
    </location>
</feature>
<comment type="caution">
    <text evidence="8">The sequence shown here is derived from an EMBL/GenBank/DDBJ whole genome shotgun (WGS) entry which is preliminary data.</text>
</comment>
<feature type="transmembrane region" description="Helical" evidence="6">
    <location>
        <begin position="88"/>
        <end position="105"/>
    </location>
</feature>
<dbReference type="Proteomes" id="UP000287447">
    <property type="component" value="Unassembled WGS sequence"/>
</dbReference>
<evidence type="ECO:0000259" key="7">
    <source>
        <dbReference type="Pfam" id="PF00892"/>
    </source>
</evidence>
<evidence type="ECO:0000256" key="2">
    <source>
        <dbReference type="ARBA" id="ARBA00009853"/>
    </source>
</evidence>
<feature type="transmembrane region" description="Helical" evidence="6">
    <location>
        <begin position="57"/>
        <end position="76"/>
    </location>
</feature>
<evidence type="ECO:0000256" key="3">
    <source>
        <dbReference type="ARBA" id="ARBA00022692"/>
    </source>
</evidence>
<evidence type="ECO:0000313" key="9">
    <source>
        <dbReference type="Proteomes" id="UP000287447"/>
    </source>
</evidence>
<dbReference type="AlphaFoldDB" id="A0A3S2W8A3"/>
<evidence type="ECO:0000256" key="6">
    <source>
        <dbReference type="SAM" id="Phobius"/>
    </source>
</evidence>
<feature type="domain" description="EamA" evidence="7">
    <location>
        <begin position="211"/>
        <end position="340"/>
    </location>
</feature>
<feature type="domain" description="EamA" evidence="7">
    <location>
        <begin position="59"/>
        <end position="192"/>
    </location>
</feature>
<keyword evidence="9" id="KW-1185">Reference proteome</keyword>
<dbReference type="SUPFAM" id="SSF103481">
    <property type="entry name" value="Multidrug resistance efflux transporter EmrE"/>
    <property type="match status" value="2"/>
</dbReference>
<feature type="transmembrane region" description="Helical" evidence="6">
    <location>
        <begin position="177"/>
        <end position="196"/>
    </location>
</feature>
<accession>A0A3S2W8A3</accession>
<dbReference type="InterPro" id="IPR037185">
    <property type="entry name" value="EmrE-like"/>
</dbReference>
<feature type="transmembrane region" description="Helical" evidence="6">
    <location>
        <begin position="325"/>
        <end position="342"/>
    </location>
</feature>
<proteinExistence type="inferred from homology"/>
<dbReference type="GO" id="GO:0016020">
    <property type="term" value="C:membrane"/>
    <property type="evidence" value="ECO:0007669"/>
    <property type="project" value="UniProtKB-SubCell"/>
</dbReference>
<name>A0A3S2W8A3_9PROT</name>
<feature type="transmembrane region" description="Helical" evidence="6">
    <location>
        <begin position="298"/>
        <end position="319"/>
    </location>
</feature>
<comment type="similarity">
    <text evidence="2">Belongs to the drug/metabolite transporter (DMT) superfamily. 10 TMS drug/metabolite exporter (DME) (TC 2.A.7.3) family.</text>
</comment>
<keyword evidence="4 6" id="KW-1133">Transmembrane helix</keyword>
<dbReference type="Pfam" id="PF00892">
    <property type="entry name" value="EamA"/>
    <property type="match status" value="2"/>
</dbReference>
<evidence type="ECO:0000313" key="8">
    <source>
        <dbReference type="EMBL" id="RVU35185.1"/>
    </source>
</evidence>
<dbReference type="PANTHER" id="PTHR22911">
    <property type="entry name" value="ACYL-MALONYL CONDENSING ENZYME-RELATED"/>
    <property type="match status" value="1"/>
</dbReference>